<feature type="region of interest" description="Disordered" evidence="6">
    <location>
        <begin position="969"/>
        <end position="1027"/>
    </location>
</feature>
<feature type="compositionally biased region" description="Low complexity" evidence="6">
    <location>
        <begin position="979"/>
        <end position="994"/>
    </location>
</feature>
<organism evidence="8 9">
    <name type="scientific">Calocera viscosa (strain TUFC12733)</name>
    <dbReference type="NCBI Taxonomy" id="1330018"/>
    <lineage>
        <taxon>Eukaryota</taxon>
        <taxon>Fungi</taxon>
        <taxon>Dikarya</taxon>
        <taxon>Basidiomycota</taxon>
        <taxon>Agaricomycotina</taxon>
        <taxon>Dacrymycetes</taxon>
        <taxon>Dacrymycetales</taxon>
        <taxon>Dacrymycetaceae</taxon>
        <taxon>Calocera</taxon>
    </lineage>
</organism>
<evidence type="ECO:0000256" key="6">
    <source>
        <dbReference type="SAM" id="MobiDB-lite"/>
    </source>
</evidence>
<evidence type="ECO:0000256" key="2">
    <source>
        <dbReference type="ARBA" id="ARBA00009824"/>
    </source>
</evidence>
<feature type="compositionally biased region" description="Polar residues" evidence="6">
    <location>
        <begin position="1080"/>
        <end position="1090"/>
    </location>
</feature>
<keyword evidence="3 7" id="KW-0812">Transmembrane</keyword>
<feature type="transmembrane region" description="Helical" evidence="7">
    <location>
        <begin position="410"/>
        <end position="432"/>
    </location>
</feature>
<dbReference type="Proteomes" id="UP000076738">
    <property type="component" value="Unassembled WGS sequence"/>
</dbReference>
<dbReference type="OrthoDB" id="277931at2759"/>
<dbReference type="InterPro" id="IPR007941">
    <property type="entry name" value="DUF726"/>
</dbReference>
<feature type="region of interest" description="Disordered" evidence="6">
    <location>
        <begin position="218"/>
        <end position="285"/>
    </location>
</feature>
<sequence>MPPKNKDKDLLISFDDDDEWQDMPVVKTEDPFLNLDDEDMKKFHYVAPSKPSGSAQYGNATGNLIDFDDEGTEWRGKLDKGTEDTYTRLQLEEDADNDEVHNRTKYLFDEDKTMTPMSQMQATKELLTESQRIAYVGMCSLAAKEMVDELKRMNGREFQPAIQSAENWTLKIMGRLYHHMELETAEQKMIESLAEHGVTASDLAPALMTTYTVKNPEYDPVEARRKKEAEAEDQEGQQVISDPAPPYAEPSPYGSDDFNAFVDAPNTASSLPAAPHSEDFGDDAHNVLTPRPGDTLFGNTRPVLPAADPGLSTLEGTTTAITSTDENMTLDIRWTVLCDLFLAVIADSVYDSRSRVLLERVAVKLGLGWLDVVRFEKRITDALEIEENVEQLENSEVVQTRKKAAVKRRLVLMGLATLGGGLVIGLSAGLLAPVIGAGLGAAFTTIGVGGTAAFLGGTAGAAAITTGGVLTGSGIALKGMARRTTNVKIFNLLPLHNHRRVNCIVTIPGFMSSLQDDVRLPFSVLDPIVGDVFSIFWEPEMMQETGNALRILTTEVLTQVGQTVLQATVMTGLMSALTWPLVLTKLGYLIDNPWSNALDRAVAAGLILADVLRKRALGVRPVTLIGFSLGARVIFYAMVELAKQRAFGIVQDVVLLGATITASTKTWHTVRSVVAGRMVNAYARNDWVLNYLFRASVGGLYTVAGLRPIEDVPGLENVDVTDKIAGHASYRVYMPVILHQIGFPVTADYFDEPEAKDKGEVLEEAQDKKRRFNFFSRRRNDQQSKSTPSTPGTAPAGNPWSDTKGAAPPTAAAAVAVATAVNGDEDDLSERLDESVSSKKAMSTTSTLHPPSIAALGAGSAGSSTVSLPAKAGFDFNAIEDVIETEGPADGKDAQAVTGIAAPVPRLTAEAKTLARSESALPLDEIPTRPVSAYGAQLRREDGMRSTVDILPKFDRSLSLRDTEASTLQENGFGSTSMSNSFSDPPRPPSSFASIPTFDYSGGSVWSRSRQTPPEIEEPVGLSFGAADGSITFAPPVSASPFAAPTPSFEASEPKLSFSAAVAPLEKDPWNVTSDERQPQKFNVSDNPWK</sequence>
<dbReference type="Pfam" id="PF05277">
    <property type="entry name" value="DUF726"/>
    <property type="match status" value="1"/>
</dbReference>
<gene>
    <name evidence="8" type="ORF">CALVIDRAFT_545540</name>
</gene>
<dbReference type="PANTHER" id="PTHR17920">
    <property type="entry name" value="TRANSMEMBRANE AND COILED-COIL DOMAIN-CONTAINING PROTEIN 4 TMCO4"/>
    <property type="match status" value="1"/>
</dbReference>
<feature type="compositionally biased region" description="Basic and acidic residues" evidence="6">
    <location>
        <begin position="276"/>
        <end position="285"/>
    </location>
</feature>
<comment type="subcellular location">
    <subcellularLocation>
        <location evidence="1">Membrane</location>
        <topology evidence="1">Multi-pass membrane protein</topology>
    </subcellularLocation>
</comment>
<feature type="region of interest" description="Disordered" evidence="6">
    <location>
        <begin position="772"/>
        <end position="847"/>
    </location>
</feature>
<name>A0A167M7Q0_CALVF</name>
<dbReference type="SUPFAM" id="SSF53474">
    <property type="entry name" value="alpha/beta-Hydrolases"/>
    <property type="match status" value="1"/>
</dbReference>
<evidence type="ECO:0000256" key="7">
    <source>
        <dbReference type="SAM" id="Phobius"/>
    </source>
</evidence>
<proteinExistence type="inferred from homology"/>
<feature type="transmembrane region" description="Helical" evidence="7">
    <location>
        <begin position="452"/>
        <end position="477"/>
    </location>
</feature>
<dbReference type="PANTHER" id="PTHR17920:SF3">
    <property type="entry name" value="TRANSMEMBRANE AND COILED-COIL DOMAIN-CONTAINING PROTEIN 4"/>
    <property type="match status" value="1"/>
</dbReference>
<dbReference type="AlphaFoldDB" id="A0A167M7Q0"/>
<reference evidence="8 9" key="1">
    <citation type="journal article" date="2016" name="Mol. Biol. Evol.">
        <title>Comparative Genomics of Early-Diverging Mushroom-Forming Fungi Provides Insights into the Origins of Lignocellulose Decay Capabilities.</title>
        <authorList>
            <person name="Nagy L.G."/>
            <person name="Riley R."/>
            <person name="Tritt A."/>
            <person name="Adam C."/>
            <person name="Daum C."/>
            <person name="Floudas D."/>
            <person name="Sun H."/>
            <person name="Yadav J.S."/>
            <person name="Pangilinan J."/>
            <person name="Larsson K.H."/>
            <person name="Matsuura K."/>
            <person name="Barry K."/>
            <person name="Labutti K."/>
            <person name="Kuo R."/>
            <person name="Ohm R.A."/>
            <person name="Bhattacharya S.S."/>
            <person name="Shirouzu T."/>
            <person name="Yoshinaga Y."/>
            <person name="Martin F.M."/>
            <person name="Grigoriev I.V."/>
            <person name="Hibbett D.S."/>
        </authorList>
    </citation>
    <scope>NUCLEOTIDE SEQUENCE [LARGE SCALE GENOMIC DNA]</scope>
    <source>
        <strain evidence="8 9">TUFC12733</strain>
    </source>
</reference>
<protein>
    <submittedName>
        <fullName evidence="8">DUF726-domain-containing protein</fullName>
    </submittedName>
</protein>
<feature type="compositionally biased region" description="Polar residues" evidence="6">
    <location>
        <begin position="969"/>
        <end position="978"/>
    </location>
</feature>
<evidence type="ECO:0000256" key="1">
    <source>
        <dbReference type="ARBA" id="ARBA00004141"/>
    </source>
</evidence>
<evidence type="ECO:0000256" key="5">
    <source>
        <dbReference type="ARBA" id="ARBA00023136"/>
    </source>
</evidence>
<feature type="compositionally biased region" description="Polar residues" evidence="6">
    <location>
        <begin position="783"/>
        <end position="792"/>
    </location>
</feature>
<keyword evidence="4 7" id="KW-1133">Transmembrane helix</keyword>
<evidence type="ECO:0000313" key="9">
    <source>
        <dbReference type="Proteomes" id="UP000076738"/>
    </source>
</evidence>
<feature type="region of interest" description="Disordered" evidence="6">
    <location>
        <begin position="1067"/>
        <end position="1090"/>
    </location>
</feature>
<evidence type="ECO:0000313" key="8">
    <source>
        <dbReference type="EMBL" id="KZO96421.1"/>
    </source>
</evidence>
<feature type="compositionally biased region" description="Basic and acidic residues" evidence="6">
    <location>
        <begin position="1067"/>
        <end position="1079"/>
    </location>
</feature>
<comment type="similarity">
    <text evidence="2">Belongs to the TMCO4 family.</text>
</comment>
<evidence type="ECO:0000256" key="4">
    <source>
        <dbReference type="ARBA" id="ARBA00022989"/>
    </source>
</evidence>
<keyword evidence="9" id="KW-1185">Reference proteome</keyword>
<dbReference type="InterPro" id="IPR029058">
    <property type="entry name" value="AB_hydrolase_fold"/>
</dbReference>
<evidence type="ECO:0000256" key="3">
    <source>
        <dbReference type="ARBA" id="ARBA00022692"/>
    </source>
</evidence>
<keyword evidence="5 7" id="KW-0472">Membrane</keyword>
<feature type="transmembrane region" description="Helical" evidence="7">
    <location>
        <begin position="622"/>
        <end position="639"/>
    </location>
</feature>
<dbReference type="GO" id="GO:0016020">
    <property type="term" value="C:membrane"/>
    <property type="evidence" value="ECO:0007669"/>
    <property type="project" value="UniProtKB-SubCell"/>
</dbReference>
<feature type="compositionally biased region" description="Low complexity" evidence="6">
    <location>
        <begin position="806"/>
        <end position="821"/>
    </location>
</feature>
<dbReference type="EMBL" id="KV417284">
    <property type="protein sequence ID" value="KZO96421.1"/>
    <property type="molecule type" value="Genomic_DNA"/>
</dbReference>
<accession>A0A167M7Q0</accession>